<evidence type="ECO:0000256" key="13">
    <source>
        <dbReference type="ARBA" id="ARBA00023224"/>
    </source>
</evidence>
<accession>A0A9W3EMC1</accession>
<keyword evidence="8 14" id="KW-0297">G-protein coupled receptor</keyword>
<evidence type="ECO:0000256" key="12">
    <source>
        <dbReference type="ARBA" id="ARBA00023180"/>
    </source>
</evidence>
<evidence type="ECO:0000256" key="6">
    <source>
        <dbReference type="ARBA" id="ARBA00022725"/>
    </source>
</evidence>
<keyword evidence="11 14" id="KW-0675">Receptor</keyword>
<evidence type="ECO:0000256" key="1">
    <source>
        <dbReference type="ARBA" id="ARBA00003929"/>
    </source>
</evidence>
<dbReference type="PANTHER" id="PTHR24242:SF359">
    <property type="entry name" value="ODORANT RECEPTOR-RELATED"/>
    <property type="match status" value="1"/>
</dbReference>
<evidence type="ECO:0000256" key="4">
    <source>
        <dbReference type="ARBA" id="ARBA00022606"/>
    </source>
</evidence>
<evidence type="ECO:0000256" key="8">
    <source>
        <dbReference type="ARBA" id="ARBA00023040"/>
    </source>
</evidence>
<evidence type="ECO:0000256" key="2">
    <source>
        <dbReference type="ARBA" id="ARBA00004651"/>
    </source>
</evidence>
<comment type="similarity">
    <text evidence="14">Belongs to the G-protein coupled receptor 1 family.</text>
</comment>
<dbReference type="FunFam" id="1.20.1070.10:FF:000001">
    <property type="entry name" value="Olfactory receptor"/>
    <property type="match status" value="1"/>
</dbReference>
<keyword evidence="15" id="KW-1185">Reference proteome</keyword>
<evidence type="ECO:0000256" key="3">
    <source>
        <dbReference type="ARBA" id="ARBA00022475"/>
    </source>
</evidence>
<dbReference type="GO" id="GO:0004930">
    <property type="term" value="F:G protein-coupled receptor activity"/>
    <property type="evidence" value="ECO:0007669"/>
    <property type="project" value="UniProtKB-KW"/>
</dbReference>
<dbReference type="InterPro" id="IPR029238">
    <property type="entry name" value="Shadoo"/>
</dbReference>
<reference evidence="16" key="1">
    <citation type="submission" date="2025-08" db="UniProtKB">
        <authorList>
            <consortium name="RefSeq"/>
        </authorList>
    </citation>
    <scope>IDENTIFICATION</scope>
    <source>
        <tissue evidence="16">Blood</tissue>
    </source>
</reference>
<proteinExistence type="inferred from homology"/>
<keyword evidence="6" id="KW-0552">Olfaction</keyword>
<evidence type="ECO:0000256" key="14">
    <source>
        <dbReference type="RuleBase" id="RU000688"/>
    </source>
</evidence>
<protein>
    <submittedName>
        <fullName evidence="16">LOW QUALITY PROTEIN: olfactory receptor 6-like</fullName>
    </submittedName>
</protein>
<dbReference type="InterPro" id="IPR050939">
    <property type="entry name" value="Olfactory_GPCR1"/>
</dbReference>
<dbReference type="PROSITE" id="PS00237">
    <property type="entry name" value="G_PROTEIN_RECEP_F1_1"/>
    <property type="match status" value="1"/>
</dbReference>
<keyword evidence="7" id="KW-1133">Transmembrane helix</keyword>
<name>A0A9W3EMC1_CAMBA</name>
<dbReference type="SUPFAM" id="SSF81321">
    <property type="entry name" value="Family A G protein-coupled receptor-like"/>
    <property type="match status" value="1"/>
</dbReference>
<dbReference type="InterPro" id="IPR017452">
    <property type="entry name" value="GPCR_Rhodpsn_7TM"/>
</dbReference>
<organism evidence="15 16">
    <name type="scientific">Camelus bactrianus</name>
    <name type="common">Bactrian camel</name>
    <dbReference type="NCBI Taxonomy" id="9837"/>
    <lineage>
        <taxon>Eukaryota</taxon>
        <taxon>Metazoa</taxon>
        <taxon>Chordata</taxon>
        <taxon>Craniata</taxon>
        <taxon>Vertebrata</taxon>
        <taxon>Euteleostomi</taxon>
        <taxon>Mammalia</taxon>
        <taxon>Eutheria</taxon>
        <taxon>Laurasiatheria</taxon>
        <taxon>Artiodactyla</taxon>
        <taxon>Tylopoda</taxon>
        <taxon>Camelidae</taxon>
        <taxon>Camelus</taxon>
    </lineage>
</organism>
<comment type="subcellular location">
    <subcellularLocation>
        <location evidence="2">Cell membrane</location>
        <topology evidence="2">Multi-pass membrane protein</topology>
    </subcellularLocation>
</comment>
<dbReference type="KEGG" id="cbai:105067461"/>
<evidence type="ECO:0000256" key="10">
    <source>
        <dbReference type="ARBA" id="ARBA00023157"/>
    </source>
</evidence>
<dbReference type="AlphaFoldDB" id="A0A9W3EMC1"/>
<keyword evidence="10" id="KW-1015">Disulfide bond</keyword>
<sequence>MDEDRDVPRHTGVLRSDLPARAALSNSSETLVTEFILLSFPELCHLQALLFGSFLTIYVVTVLENLVIVVTVRASHQLHTPMYFFLANLSVLETLYTSVTVPKLLAGLLAWARTISFSGCLTQLFLFLSLGSSECFLLATMACDRYLAICCPLHYVAIMDWRLCLSLALSAWLGGFLASFVSTALISRLRFCGPNVLNHFFCDISPLLQLSCSDTTTIEVLDFIAALAVLATSLLVTMVSYARILATVLRIPGSAGRQKAFSTCASHLVVVAIFYTTTIFMYARPRAVSSFDLNKLVSVVYSVVTPLLNPIIYCLRNRDIREALAKLHRTPWPLLSTSSRRISNPSSAICSRTPAHTRQAMTPSHPRAWPAPLLPSPWDGSTVAAAEAPKSPQAPSGPLQLQAVESSVGAANLQSLRLLQCPHPRAQTLLYRHKWKCWRAAGPWERGLEDDEDGAPGGNGTSRVVYSYRAWWTSDAGPTRGARLCLLLGGALGALGLLRT</sequence>
<gene>
    <name evidence="16" type="primary">LOC105067461</name>
</gene>
<dbReference type="InterPro" id="IPR000725">
    <property type="entry name" value="Olfact_rcpt"/>
</dbReference>
<keyword evidence="5 14" id="KW-0812">Transmembrane</keyword>
<dbReference type="PANTHER" id="PTHR24242">
    <property type="entry name" value="G-PROTEIN COUPLED RECEPTOR"/>
    <property type="match status" value="1"/>
</dbReference>
<dbReference type="GO" id="GO:0004984">
    <property type="term" value="F:olfactory receptor activity"/>
    <property type="evidence" value="ECO:0007669"/>
    <property type="project" value="InterPro"/>
</dbReference>
<dbReference type="GO" id="GO:0005886">
    <property type="term" value="C:plasma membrane"/>
    <property type="evidence" value="ECO:0007669"/>
    <property type="project" value="UniProtKB-SubCell"/>
</dbReference>
<keyword evidence="9" id="KW-0472">Membrane</keyword>
<dbReference type="RefSeq" id="XP_010951352.2">
    <property type="nucleotide sequence ID" value="XM_010953050.2"/>
</dbReference>
<dbReference type="InterPro" id="IPR000276">
    <property type="entry name" value="GPCR_Rhodpsn"/>
</dbReference>
<dbReference type="Proteomes" id="UP001732780">
    <property type="component" value="Chromosome 11"/>
</dbReference>
<dbReference type="Gene3D" id="1.20.1070.10">
    <property type="entry name" value="Rhodopsin 7-helix transmembrane proteins"/>
    <property type="match status" value="1"/>
</dbReference>
<evidence type="ECO:0000256" key="5">
    <source>
        <dbReference type="ARBA" id="ARBA00022692"/>
    </source>
</evidence>
<evidence type="ECO:0000256" key="7">
    <source>
        <dbReference type="ARBA" id="ARBA00022989"/>
    </source>
</evidence>
<keyword evidence="3" id="KW-1003">Cell membrane</keyword>
<keyword evidence="13 14" id="KW-0807">Transducer</keyword>
<dbReference type="Pfam" id="PF14999">
    <property type="entry name" value="Shadoo"/>
    <property type="match status" value="1"/>
</dbReference>
<dbReference type="PRINTS" id="PR00245">
    <property type="entry name" value="OLFACTORYR"/>
</dbReference>
<dbReference type="CDD" id="cd15224">
    <property type="entry name" value="7tmA_OR6B-like"/>
    <property type="match status" value="1"/>
</dbReference>
<evidence type="ECO:0000313" key="15">
    <source>
        <dbReference type="Proteomes" id="UP001732780"/>
    </source>
</evidence>
<keyword evidence="4" id="KW-0716">Sensory transduction</keyword>
<dbReference type="PRINTS" id="PR00237">
    <property type="entry name" value="GPCRRHODOPSN"/>
</dbReference>
<dbReference type="Pfam" id="PF13853">
    <property type="entry name" value="7tm_4"/>
    <property type="match status" value="1"/>
</dbReference>
<keyword evidence="12" id="KW-0325">Glycoprotein</keyword>
<dbReference type="PROSITE" id="PS50262">
    <property type="entry name" value="G_PROTEIN_RECEP_F1_2"/>
    <property type="match status" value="1"/>
</dbReference>
<comment type="function">
    <text evidence="1">Putative odorant or sperm cell receptor.</text>
</comment>
<evidence type="ECO:0000256" key="9">
    <source>
        <dbReference type="ARBA" id="ARBA00023136"/>
    </source>
</evidence>
<evidence type="ECO:0000313" key="16">
    <source>
        <dbReference type="RefSeq" id="XP_010951352.2"/>
    </source>
</evidence>
<evidence type="ECO:0000256" key="11">
    <source>
        <dbReference type="ARBA" id="ARBA00023170"/>
    </source>
</evidence>